<dbReference type="PROSITE" id="PS50206">
    <property type="entry name" value="RHODANESE_3"/>
    <property type="match status" value="1"/>
</dbReference>
<dbReference type="NCBIfam" id="TIGR03865">
    <property type="entry name" value="PQQ_CXXCW"/>
    <property type="match status" value="1"/>
</dbReference>
<protein>
    <submittedName>
        <fullName evidence="3">PQQ-dependent catabolism-associated CXXCW motif protein</fullName>
    </submittedName>
</protein>
<dbReference type="AlphaFoldDB" id="A0A1I5GAN9"/>
<dbReference type="Pfam" id="PF00581">
    <property type="entry name" value="Rhodanese"/>
    <property type="match status" value="1"/>
</dbReference>
<evidence type="ECO:0000259" key="2">
    <source>
        <dbReference type="PROSITE" id="PS50206"/>
    </source>
</evidence>
<feature type="domain" description="Rhodanese" evidence="2">
    <location>
        <begin position="92"/>
        <end position="175"/>
    </location>
</feature>
<feature type="signal peptide" evidence="1">
    <location>
        <begin position="1"/>
        <end position="21"/>
    </location>
</feature>
<dbReference type="Gene3D" id="3.40.250.10">
    <property type="entry name" value="Rhodanese-like domain"/>
    <property type="match status" value="1"/>
</dbReference>
<dbReference type="CDD" id="cd00158">
    <property type="entry name" value="RHOD"/>
    <property type="match status" value="1"/>
</dbReference>
<name>A0A1I5GAN9_9RHOB</name>
<accession>A0A1I5GAN9</accession>
<keyword evidence="1" id="KW-0732">Signal</keyword>
<dbReference type="InterPro" id="IPR022376">
    <property type="entry name" value="PQQ_CXXCW"/>
</dbReference>
<sequence length="182" mass="20218">MIVRGRAIVAALTLCASLAQAQGVPEPEGLRGPPYRAAVPATLSGATVVDDDAAYKLWQDGEVAFIDVLPRAPKPENLPKGTIWREKPRQSIPGAIWLPNTGYDQIAEETTRYLRRGLEQATAGDPAHPVLIFCLMDCWMSWNVAKRAIEMGYETVYWYPDGTDGWDMEDHPLERLDPLPDD</sequence>
<dbReference type="InterPro" id="IPR036873">
    <property type="entry name" value="Rhodanese-like_dom_sf"/>
</dbReference>
<evidence type="ECO:0000256" key="1">
    <source>
        <dbReference type="SAM" id="SignalP"/>
    </source>
</evidence>
<reference evidence="4" key="1">
    <citation type="submission" date="2016-10" db="EMBL/GenBank/DDBJ databases">
        <authorList>
            <person name="Varghese N."/>
            <person name="Submissions S."/>
        </authorList>
    </citation>
    <scope>NUCLEOTIDE SEQUENCE [LARGE SCALE GENOMIC DNA]</scope>
    <source>
        <strain evidence="4">DSM 28463</strain>
    </source>
</reference>
<dbReference type="EMBL" id="FOVP01000027">
    <property type="protein sequence ID" value="SFO33064.1"/>
    <property type="molecule type" value="Genomic_DNA"/>
</dbReference>
<dbReference type="Proteomes" id="UP000198599">
    <property type="component" value="Unassembled WGS sequence"/>
</dbReference>
<evidence type="ECO:0000313" key="3">
    <source>
        <dbReference type="EMBL" id="SFO33064.1"/>
    </source>
</evidence>
<feature type="chain" id="PRO_5011791013" evidence="1">
    <location>
        <begin position="22"/>
        <end position="182"/>
    </location>
</feature>
<keyword evidence="4" id="KW-1185">Reference proteome</keyword>
<evidence type="ECO:0000313" key="4">
    <source>
        <dbReference type="Proteomes" id="UP000198599"/>
    </source>
</evidence>
<dbReference type="SUPFAM" id="SSF52821">
    <property type="entry name" value="Rhodanese/Cell cycle control phosphatase"/>
    <property type="match status" value="1"/>
</dbReference>
<gene>
    <name evidence="3" type="ORF">SAMN04487859_12729</name>
</gene>
<dbReference type="STRING" id="1005928.SAMN04487859_12729"/>
<proteinExistence type="predicted"/>
<dbReference type="OrthoDB" id="176845at2"/>
<dbReference type="InterPro" id="IPR001763">
    <property type="entry name" value="Rhodanese-like_dom"/>
</dbReference>
<organism evidence="3 4">
    <name type="scientific">Roseovarius lutimaris</name>
    <dbReference type="NCBI Taxonomy" id="1005928"/>
    <lineage>
        <taxon>Bacteria</taxon>
        <taxon>Pseudomonadati</taxon>
        <taxon>Pseudomonadota</taxon>
        <taxon>Alphaproteobacteria</taxon>
        <taxon>Rhodobacterales</taxon>
        <taxon>Roseobacteraceae</taxon>
        <taxon>Roseovarius</taxon>
    </lineage>
</organism>
<dbReference type="RefSeq" id="WP_092841984.1">
    <property type="nucleotide sequence ID" value="NZ_FOVP01000027.1"/>
</dbReference>